<gene>
    <name evidence="2" type="ORF">TCAL_15417</name>
</gene>
<evidence type="ECO:0000313" key="3">
    <source>
        <dbReference type="Proteomes" id="UP000318571"/>
    </source>
</evidence>
<feature type="non-terminal residue" evidence="2">
    <location>
        <position position="121"/>
    </location>
</feature>
<dbReference type="AlphaFoldDB" id="A0A553PRH0"/>
<comment type="caution">
    <text evidence="2">The sequence shown here is derived from an EMBL/GenBank/DDBJ whole genome shotgun (WGS) entry which is preliminary data.</text>
</comment>
<evidence type="ECO:0000256" key="1">
    <source>
        <dbReference type="SAM" id="MobiDB-lite"/>
    </source>
</evidence>
<keyword evidence="3" id="KW-1185">Reference proteome</keyword>
<organism evidence="2 3">
    <name type="scientific">Tigriopus californicus</name>
    <name type="common">Marine copepod</name>
    <dbReference type="NCBI Taxonomy" id="6832"/>
    <lineage>
        <taxon>Eukaryota</taxon>
        <taxon>Metazoa</taxon>
        <taxon>Ecdysozoa</taxon>
        <taxon>Arthropoda</taxon>
        <taxon>Crustacea</taxon>
        <taxon>Multicrustacea</taxon>
        <taxon>Hexanauplia</taxon>
        <taxon>Copepoda</taxon>
        <taxon>Harpacticoida</taxon>
        <taxon>Harpacticidae</taxon>
        <taxon>Tigriopus</taxon>
    </lineage>
</organism>
<evidence type="ECO:0008006" key="4">
    <source>
        <dbReference type="Google" id="ProtNLM"/>
    </source>
</evidence>
<dbReference type="OMA" id="WNEITVE"/>
<feature type="compositionally biased region" description="Acidic residues" evidence="1">
    <location>
        <begin position="93"/>
        <end position="111"/>
    </location>
</feature>
<dbReference type="Proteomes" id="UP000318571">
    <property type="component" value="Chromosome 12"/>
</dbReference>
<feature type="region of interest" description="Disordered" evidence="1">
    <location>
        <begin position="84"/>
        <end position="121"/>
    </location>
</feature>
<dbReference type="EMBL" id="VCGU01000001">
    <property type="protein sequence ID" value="TRY80261.1"/>
    <property type="molecule type" value="Genomic_DNA"/>
</dbReference>
<protein>
    <recommendedName>
        <fullName evidence="4">DDE-1 domain-containing protein</fullName>
    </recommendedName>
</protein>
<name>A0A553PRH0_TIGCA</name>
<reference evidence="2 3" key="1">
    <citation type="journal article" date="2018" name="Nat. Ecol. Evol.">
        <title>Genomic signatures of mitonuclear coevolution across populations of Tigriopus californicus.</title>
        <authorList>
            <person name="Barreto F.S."/>
            <person name="Watson E.T."/>
            <person name="Lima T.G."/>
            <person name="Willett C.S."/>
            <person name="Edmands S."/>
            <person name="Li W."/>
            <person name="Burton R.S."/>
        </authorList>
    </citation>
    <scope>NUCLEOTIDE SEQUENCE [LARGE SCALE GENOMIC DNA]</scope>
    <source>
        <strain evidence="2 3">San Diego</strain>
    </source>
</reference>
<sequence length="121" mass="13976">MSILDAMHMLSGAWAKVSSQTIINCWKKAGFYSDIDVITAQQTSTVDEFQPNNLQMTRKEFENWVDIDNNIQVALELSDEHILDSIIEGEKQDNEEEEEDVDKPPEEEEEETPMKNSEIRQ</sequence>
<accession>A0A553PRH0</accession>
<evidence type="ECO:0000313" key="2">
    <source>
        <dbReference type="EMBL" id="TRY80261.1"/>
    </source>
</evidence>
<proteinExistence type="predicted"/>